<dbReference type="InterPro" id="IPR020081">
    <property type="entry name" value="SsrA-bd_prot_CS"/>
</dbReference>
<comment type="similarity">
    <text evidence="3">Belongs to the SmpB family.</text>
</comment>
<dbReference type="Gene3D" id="2.40.280.10">
    <property type="match status" value="1"/>
</dbReference>
<name>F8L8K4_SIMNZ</name>
<dbReference type="STRING" id="331113.SNE_A12600"/>
<protein>
    <recommendedName>
        <fullName evidence="3">SsrA-binding protein</fullName>
    </recommendedName>
    <alternativeName>
        <fullName evidence="3">Small protein B</fullName>
    </alternativeName>
</protein>
<dbReference type="GO" id="GO:0005829">
    <property type="term" value="C:cytosol"/>
    <property type="evidence" value="ECO:0007669"/>
    <property type="project" value="TreeGrafter"/>
</dbReference>
<dbReference type="EMBL" id="FR872582">
    <property type="protein sequence ID" value="CCB89137.1"/>
    <property type="molecule type" value="Genomic_DNA"/>
</dbReference>
<keyword evidence="2 3" id="KW-0694">RNA-binding</keyword>
<dbReference type="RefSeq" id="WP_013943604.1">
    <property type="nucleotide sequence ID" value="NC_015713.1"/>
</dbReference>
<dbReference type="InterPro" id="IPR000037">
    <property type="entry name" value="SsrA-bd_prot"/>
</dbReference>
<dbReference type="GO" id="GO:0070929">
    <property type="term" value="P:trans-translation"/>
    <property type="evidence" value="ECO:0007669"/>
    <property type="project" value="UniProtKB-UniRule"/>
</dbReference>
<dbReference type="Pfam" id="PF01668">
    <property type="entry name" value="SmpB"/>
    <property type="match status" value="1"/>
</dbReference>
<dbReference type="AlphaFoldDB" id="F8L8K4"/>
<gene>
    <name evidence="3 4" type="primary">smpB</name>
    <name evidence="4" type="ordered locus">SNE_A12600</name>
</gene>
<comment type="function">
    <text evidence="3">Required for rescue of stalled ribosomes mediated by trans-translation. Binds to transfer-messenger RNA (tmRNA), required for stable association of tmRNA with ribosomes. tmRNA and SmpB together mimic tRNA shape, replacing the anticodon stem-loop with SmpB. tmRNA is encoded by the ssrA gene; the 2 termini fold to resemble tRNA(Ala) and it encodes a 'tag peptide', a short internal open reading frame. During trans-translation Ala-aminoacylated tmRNA acts like a tRNA, entering the A-site of stalled ribosomes, displacing the stalled mRNA. The ribosome then switches to translate the ORF on the tmRNA; the nascent peptide is terminated with the 'tag peptide' encoded by the tmRNA and targeted for degradation. The ribosome is freed to recommence translation, which seems to be the essential function of trans-translation.</text>
</comment>
<reference evidence="4 5" key="1">
    <citation type="journal article" date="2011" name="Mol. Biol. Evol.">
        <title>Unity in variety--the pan-genome of the Chlamydiae.</title>
        <authorList>
            <person name="Collingro A."/>
            <person name="Tischler P."/>
            <person name="Weinmaier T."/>
            <person name="Penz T."/>
            <person name="Heinz E."/>
            <person name="Brunham R.C."/>
            <person name="Read T.D."/>
            <person name="Bavoil P.M."/>
            <person name="Sachse K."/>
            <person name="Kahane S."/>
            <person name="Friedman M.G."/>
            <person name="Rattei T."/>
            <person name="Myers G.S."/>
            <person name="Horn M."/>
        </authorList>
    </citation>
    <scope>NUCLEOTIDE SEQUENCE [LARGE SCALE GENOMIC DNA]</scope>
    <source>
        <strain evidence="5">ATCC VR-1471 / Z</strain>
    </source>
</reference>
<dbReference type="NCBIfam" id="NF003843">
    <property type="entry name" value="PRK05422.1"/>
    <property type="match status" value="1"/>
</dbReference>
<organism evidence="4 5">
    <name type="scientific">Simkania negevensis (strain ATCC VR-1471 / DSM 27360 / Z)</name>
    <dbReference type="NCBI Taxonomy" id="331113"/>
    <lineage>
        <taxon>Bacteria</taxon>
        <taxon>Pseudomonadati</taxon>
        <taxon>Chlamydiota</taxon>
        <taxon>Chlamydiia</taxon>
        <taxon>Parachlamydiales</taxon>
        <taxon>Simkaniaceae</taxon>
        <taxon>Simkania</taxon>
    </lineage>
</organism>
<dbReference type="GO" id="GO:0003723">
    <property type="term" value="F:RNA binding"/>
    <property type="evidence" value="ECO:0007669"/>
    <property type="project" value="UniProtKB-UniRule"/>
</dbReference>
<accession>F8L8K4</accession>
<sequence length="151" mass="17405">MKSESELVSNRRARHEYEILETVEAGIVLLGTEIKSLRNHGGSLQDAYVIIDKGEAYLKQASIAPYKFGNVFNHEERRDRKLLLHFYEITKLKKSIEQKGLTIIPLAMYLKKGIVKVKLGVAKGKKRHDKRHAIKEREEKRSIARILKQQG</sequence>
<dbReference type="HAMAP" id="MF_00023">
    <property type="entry name" value="SmpB"/>
    <property type="match status" value="1"/>
</dbReference>
<comment type="subcellular location">
    <subcellularLocation>
        <location evidence="3">Cytoplasm</location>
    </subcellularLocation>
    <text evidence="3">The tmRNA-SmpB complex associates with stalled 70S ribosomes.</text>
</comment>
<dbReference type="GO" id="GO:0070930">
    <property type="term" value="P:trans-translation-dependent protein tagging"/>
    <property type="evidence" value="ECO:0007669"/>
    <property type="project" value="TreeGrafter"/>
</dbReference>
<dbReference type="eggNOG" id="COG0691">
    <property type="taxonomic scope" value="Bacteria"/>
</dbReference>
<dbReference type="Proteomes" id="UP000000496">
    <property type="component" value="Chromosome gsn.131"/>
</dbReference>
<dbReference type="HOGENOM" id="CLU_108953_0_1_0"/>
<evidence type="ECO:0000313" key="4">
    <source>
        <dbReference type="EMBL" id="CCB89137.1"/>
    </source>
</evidence>
<dbReference type="PANTHER" id="PTHR30308:SF2">
    <property type="entry name" value="SSRA-BINDING PROTEIN"/>
    <property type="match status" value="1"/>
</dbReference>
<dbReference type="NCBIfam" id="TIGR00086">
    <property type="entry name" value="smpB"/>
    <property type="match status" value="1"/>
</dbReference>
<evidence type="ECO:0000256" key="2">
    <source>
        <dbReference type="ARBA" id="ARBA00022884"/>
    </source>
</evidence>
<keyword evidence="5" id="KW-1185">Reference proteome</keyword>
<evidence type="ECO:0000256" key="1">
    <source>
        <dbReference type="ARBA" id="ARBA00022490"/>
    </source>
</evidence>
<evidence type="ECO:0000256" key="3">
    <source>
        <dbReference type="HAMAP-Rule" id="MF_00023"/>
    </source>
</evidence>
<keyword evidence="1 3" id="KW-0963">Cytoplasm</keyword>
<dbReference type="CDD" id="cd09294">
    <property type="entry name" value="SmpB"/>
    <property type="match status" value="1"/>
</dbReference>
<dbReference type="PANTHER" id="PTHR30308">
    <property type="entry name" value="TMRNA-BINDING COMPONENT OF TRANS-TRANSLATION TAGGING COMPLEX"/>
    <property type="match status" value="1"/>
</dbReference>
<proteinExistence type="inferred from homology"/>
<dbReference type="KEGG" id="sng:SNE_A12600"/>
<dbReference type="SUPFAM" id="SSF74982">
    <property type="entry name" value="Small protein B (SmpB)"/>
    <property type="match status" value="1"/>
</dbReference>
<dbReference type="InterPro" id="IPR023620">
    <property type="entry name" value="SmpB"/>
</dbReference>
<evidence type="ECO:0000313" key="5">
    <source>
        <dbReference type="Proteomes" id="UP000000496"/>
    </source>
</evidence>
<dbReference type="PROSITE" id="PS01317">
    <property type="entry name" value="SSRP"/>
    <property type="match status" value="1"/>
</dbReference>